<proteinExistence type="inferred from homology"/>
<reference evidence="3 4" key="1">
    <citation type="submission" date="2019-12" db="EMBL/GenBank/DDBJ databases">
        <authorList>
            <person name="Kim Y.S."/>
        </authorList>
    </citation>
    <scope>NUCLEOTIDE SEQUENCE [LARGE SCALE GENOMIC DNA]</scope>
    <source>
        <strain evidence="3 4">MMS17-SY077</strain>
    </source>
</reference>
<evidence type="ECO:0000313" key="4">
    <source>
        <dbReference type="Proteomes" id="UP000438182"/>
    </source>
</evidence>
<dbReference type="SUPFAM" id="SSF51735">
    <property type="entry name" value="NAD(P)-binding Rossmann-fold domains"/>
    <property type="match status" value="1"/>
</dbReference>
<sequence>MSNDVAVVIGVGGMGQAIARRIGSGRTLVIADFNQATLDALAAELEGIGYDVVPHLVDVSKRESVAKLADDAAALGRVTHVAHTAGLSPTQASKEAVLAVDLLGFAISLDEFARVIAPGGAGVYISSMSAYFAAGSLPAEVTESFADTPTDDLLELPMLAQLPNAGVAYSIAKRANQVRVERASVAWGAAGARVNSISPGVISTPMGREELAGESGAQMRGMVEASAAKRLGTPDDIAEAAAFLLDGTRASFISGTDLLVDGGTVAGVSASGLLG</sequence>
<evidence type="ECO:0000313" key="3">
    <source>
        <dbReference type="EMBL" id="MWB99731.1"/>
    </source>
</evidence>
<keyword evidence="4" id="KW-1185">Reference proteome</keyword>
<dbReference type="Proteomes" id="UP000438182">
    <property type="component" value="Unassembled WGS sequence"/>
</dbReference>
<organism evidence="3 4">
    <name type="scientific">Agromyces seonyuensis</name>
    <dbReference type="NCBI Taxonomy" id="2662446"/>
    <lineage>
        <taxon>Bacteria</taxon>
        <taxon>Bacillati</taxon>
        <taxon>Actinomycetota</taxon>
        <taxon>Actinomycetes</taxon>
        <taxon>Micrococcales</taxon>
        <taxon>Microbacteriaceae</taxon>
        <taxon>Agromyces</taxon>
    </lineage>
</organism>
<dbReference type="NCBIfam" id="NF005395">
    <property type="entry name" value="PRK06940.1"/>
    <property type="match status" value="1"/>
</dbReference>
<evidence type="ECO:0000256" key="1">
    <source>
        <dbReference type="ARBA" id="ARBA00006484"/>
    </source>
</evidence>
<dbReference type="RefSeq" id="WP_160426254.1">
    <property type="nucleotide sequence ID" value="NZ_WSTA01000076.1"/>
</dbReference>
<dbReference type="Pfam" id="PF13561">
    <property type="entry name" value="adh_short_C2"/>
    <property type="match status" value="2"/>
</dbReference>
<dbReference type="InterPro" id="IPR036291">
    <property type="entry name" value="NAD(P)-bd_dom_sf"/>
</dbReference>
<dbReference type="EMBL" id="WSTA01000076">
    <property type="protein sequence ID" value="MWB99731.1"/>
    <property type="molecule type" value="Genomic_DNA"/>
</dbReference>
<evidence type="ECO:0000256" key="2">
    <source>
        <dbReference type="ARBA" id="ARBA00023002"/>
    </source>
</evidence>
<dbReference type="InterPro" id="IPR002347">
    <property type="entry name" value="SDR_fam"/>
</dbReference>
<protein>
    <submittedName>
        <fullName evidence="3">SDR family oxidoreductase</fullName>
    </submittedName>
</protein>
<dbReference type="AlphaFoldDB" id="A0A6I4P017"/>
<comment type="caution">
    <text evidence="3">The sequence shown here is derived from an EMBL/GenBank/DDBJ whole genome shotgun (WGS) entry which is preliminary data.</text>
</comment>
<gene>
    <name evidence="3" type="ORF">GB864_14360</name>
</gene>
<dbReference type="GO" id="GO:0050664">
    <property type="term" value="F:oxidoreductase activity, acting on NAD(P)H, oxygen as acceptor"/>
    <property type="evidence" value="ECO:0007669"/>
    <property type="project" value="TreeGrafter"/>
</dbReference>
<dbReference type="PANTHER" id="PTHR43008:SF4">
    <property type="entry name" value="CHAIN DEHYDROGENASE, PUTATIVE (AFU_ORTHOLOGUE AFUA_4G08710)-RELATED"/>
    <property type="match status" value="1"/>
</dbReference>
<accession>A0A6I4P017</accession>
<dbReference type="Gene3D" id="3.40.50.720">
    <property type="entry name" value="NAD(P)-binding Rossmann-like Domain"/>
    <property type="match status" value="1"/>
</dbReference>
<keyword evidence="2" id="KW-0560">Oxidoreductase</keyword>
<comment type="similarity">
    <text evidence="1">Belongs to the short-chain dehydrogenases/reductases (SDR) family.</text>
</comment>
<name>A0A6I4P017_9MICO</name>
<dbReference type="PANTHER" id="PTHR43008">
    <property type="entry name" value="BENZIL REDUCTASE"/>
    <property type="match status" value="1"/>
</dbReference>
<dbReference type="PRINTS" id="PR00081">
    <property type="entry name" value="GDHRDH"/>
</dbReference>